<reference evidence="1 2" key="1">
    <citation type="submission" date="2020-01" db="EMBL/GenBank/DDBJ databases">
        <title>A novel Bacillus sp. from Pasinler.</title>
        <authorList>
            <person name="Adiguzel A."/>
            <person name="Ay H."/>
            <person name="Baltaci M.O."/>
        </authorList>
    </citation>
    <scope>NUCLEOTIDE SEQUENCE [LARGE SCALE GENOMIC DNA]</scope>
    <source>
        <strain evidence="1 2">P1</strain>
    </source>
</reference>
<keyword evidence="2" id="KW-1185">Reference proteome</keyword>
<organism evidence="1 2">
    <name type="scientific">Pallidibacillus pasinlerensis</name>
    <dbReference type="NCBI Taxonomy" id="2703818"/>
    <lineage>
        <taxon>Bacteria</taxon>
        <taxon>Bacillati</taxon>
        <taxon>Bacillota</taxon>
        <taxon>Bacilli</taxon>
        <taxon>Bacillales</taxon>
        <taxon>Bacillaceae</taxon>
        <taxon>Pallidibacillus</taxon>
    </lineage>
</organism>
<dbReference type="RefSeq" id="WP_161921426.1">
    <property type="nucleotide sequence ID" value="NZ_JAACYS010000068.1"/>
</dbReference>
<protein>
    <submittedName>
        <fullName evidence="1">Uncharacterized protein</fullName>
    </submittedName>
</protein>
<dbReference type="Gene3D" id="1.10.287.950">
    <property type="entry name" value="Methyl-accepting chemotaxis protein"/>
    <property type="match status" value="1"/>
</dbReference>
<proteinExistence type="predicted"/>
<comment type="caution">
    <text evidence="1">The sequence shown here is derived from an EMBL/GenBank/DDBJ whole genome shotgun (WGS) entry which is preliminary data.</text>
</comment>
<accession>A0ABX0A563</accession>
<evidence type="ECO:0000313" key="1">
    <source>
        <dbReference type="EMBL" id="NCU18598.1"/>
    </source>
</evidence>
<sequence length="68" mass="7562">MEKDFRLLLIAEQTASSVGEITSIVESIQNGFFVVTESLQEGYKEVEVGTEEIETTGNTIRLKILVKV</sequence>
<evidence type="ECO:0000313" key="2">
    <source>
        <dbReference type="Proteomes" id="UP000743899"/>
    </source>
</evidence>
<dbReference type="SUPFAM" id="SSF58104">
    <property type="entry name" value="Methyl-accepting chemotaxis protein (MCP) signaling domain"/>
    <property type="match status" value="1"/>
</dbReference>
<dbReference type="Proteomes" id="UP000743899">
    <property type="component" value="Unassembled WGS sequence"/>
</dbReference>
<dbReference type="EMBL" id="JAACYS010000068">
    <property type="protein sequence ID" value="NCU18598.1"/>
    <property type="molecule type" value="Genomic_DNA"/>
</dbReference>
<name>A0ABX0A563_9BACI</name>
<gene>
    <name evidence="1" type="ORF">GW534_12875</name>
</gene>